<organism evidence="2 3">
    <name type="scientific">Salegentibacter mishustinae</name>
    <dbReference type="NCBI Taxonomy" id="270918"/>
    <lineage>
        <taxon>Bacteria</taxon>
        <taxon>Pseudomonadati</taxon>
        <taxon>Bacteroidota</taxon>
        <taxon>Flavobacteriia</taxon>
        <taxon>Flavobacteriales</taxon>
        <taxon>Flavobacteriaceae</taxon>
        <taxon>Salegentibacter</taxon>
    </lineage>
</organism>
<name>A0A0Q9ZGQ2_9FLAO</name>
<proteinExistence type="predicted"/>
<dbReference type="EMBL" id="LKTP01000037">
    <property type="protein sequence ID" value="KRG27219.1"/>
    <property type="molecule type" value="Genomic_DNA"/>
</dbReference>
<evidence type="ECO:0000313" key="3">
    <source>
        <dbReference type="Proteomes" id="UP000051643"/>
    </source>
</evidence>
<dbReference type="RefSeq" id="WP_057483113.1">
    <property type="nucleotide sequence ID" value="NZ_BMWR01000007.1"/>
</dbReference>
<gene>
    <name evidence="2" type="ORF">APR42_11985</name>
</gene>
<keyword evidence="3" id="KW-1185">Reference proteome</keyword>
<comment type="caution">
    <text evidence="2">The sequence shown here is derived from an EMBL/GenBank/DDBJ whole genome shotgun (WGS) entry which is preliminary data.</text>
</comment>
<feature type="domain" description="Arm DNA-binding" evidence="1">
    <location>
        <begin position="13"/>
        <end position="67"/>
    </location>
</feature>
<sequence>MPDFTTFSVLFFTRKLNRNKKELSIYARMTVNGKCAEMSLKMKTSVNKWINMKTQLQNFYYRRIAIQIAI</sequence>
<reference evidence="2" key="1">
    <citation type="submission" date="2015-10" db="EMBL/GenBank/DDBJ databases">
        <title>Draft genome sequence of Salegentibacter mishustinae KCTC 12263.</title>
        <authorList>
            <person name="Lin W."/>
            <person name="Zheng Q."/>
        </authorList>
    </citation>
    <scope>NUCLEOTIDE SEQUENCE [LARGE SCALE GENOMIC DNA]</scope>
    <source>
        <strain evidence="2">KCTC 12263</strain>
    </source>
</reference>
<evidence type="ECO:0000313" key="2">
    <source>
        <dbReference type="EMBL" id="KRG27219.1"/>
    </source>
</evidence>
<dbReference type="Pfam" id="PF17293">
    <property type="entry name" value="Arm-DNA-bind_5"/>
    <property type="match status" value="1"/>
</dbReference>
<dbReference type="InterPro" id="IPR035386">
    <property type="entry name" value="Arm-DNA-bind_5"/>
</dbReference>
<evidence type="ECO:0000259" key="1">
    <source>
        <dbReference type="Pfam" id="PF17293"/>
    </source>
</evidence>
<accession>A0A0Q9ZGQ2</accession>
<dbReference type="AlphaFoldDB" id="A0A0Q9ZGQ2"/>
<dbReference type="Proteomes" id="UP000051643">
    <property type="component" value="Unassembled WGS sequence"/>
</dbReference>
<protein>
    <recommendedName>
        <fullName evidence="1">Arm DNA-binding domain-containing protein</fullName>
    </recommendedName>
</protein>